<feature type="transmembrane region" description="Helical" evidence="8">
    <location>
        <begin position="211"/>
        <end position="232"/>
    </location>
</feature>
<evidence type="ECO:0000313" key="11">
    <source>
        <dbReference type="Proteomes" id="UP000001997"/>
    </source>
</evidence>
<evidence type="ECO:0000256" key="7">
    <source>
        <dbReference type="ARBA" id="ARBA00037968"/>
    </source>
</evidence>
<dbReference type="OMA" id="WAFLTIM"/>
<evidence type="ECO:0000256" key="1">
    <source>
        <dbReference type="ARBA" id="ARBA00004651"/>
    </source>
</evidence>
<comment type="similarity">
    <text evidence="7">Belongs to the major facilitator superfamily. Allantoate permease family.</text>
</comment>
<dbReference type="GO" id="GO:0005886">
    <property type="term" value="C:plasma membrane"/>
    <property type="evidence" value="ECO:0007669"/>
    <property type="project" value="UniProtKB-SubCell"/>
</dbReference>
<dbReference type="HOGENOM" id="CLU_001265_4_2_1"/>
<feature type="transmembrane region" description="Helical" evidence="8">
    <location>
        <begin position="175"/>
        <end position="199"/>
    </location>
</feature>
<keyword evidence="5 8" id="KW-1133">Transmembrane helix</keyword>
<dbReference type="eggNOG" id="KOG2533">
    <property type="taxonomic scope" value="Eukaryota"/>
</dbReference>
<dbReference type="FunFam" id="1.20.1250.20:FF:000065">
    <property type="entry name" value="Putative MFS pantothenate transporter"/>
    <property type="match status" value="1"/>
</dbReference>
<feature type="transmembrane region" description="Helical" evidence="8">
    <location>
        <begin position="387"/>
        <end position="405"/>
    </location>
</feature>
<gene>
    <name evidence="10" type="ORF">PGUG_04557</name>
</gene>
<name>A5DMQ6_PICGU</name>
<evidence type="ECO:0000256" key="2">
    <source>
        <dbReference type="ARBA" id="ARBA00022448"/>
    </source>
</evidence>
<evidence type="ECO:0000256" key="3">
    <source>
        <dbReference type="ARBA" id="ARBA00022475"/>
    </source>
</evidence>
<feature type="transmembrane region" description="Helical" evidence="8">
    <location>
        <begin position="411"/>
        <end position="434"/>
    </location>
</feature>
<feature type="transmembrane region" description="Helical" evidence="8">
    <location>
        <begin position="356"/>
        <end position="375"/>
    </location>
</feature>
<dbReference type="InterPro" id="IPR011701">
    <property type="entry name" value="MFS"/>
</dbReference>
<feature type="domain" description="Major facilitator superfamily (MFS) profile" evidence="9">
    <location>
        <begin position="85"/>
        <end position="505"/>
    </location>
</feature>
<dbReference type="InterPro" id="IPR036259">
    <property type="entry name" value="MFS_trans_sf"/>
</dbReference>
<evidence type="ECO:0000256" key="4">
    <source>
        <dbReference type="ARBA" id="ARBA00022692"/>
    </source>
</evidence>
<dbReference type="InParanoid" id="A5DMQ6"/>
<feature type="transmembrane region" description="Helical" evidence="8">
    <location>
        <begin position="151"/>
        <end position="169"/>
    </location>
</feature>
<feature type="transmembrane region" description="Helical" evidence="8">
    <location>
        <begin position="124"/>
        <end position="144"/>
    </location>
</feature>
<evidence type="ECO:0000256" key="5">
    <source>
        <dbReference type="ARBA" id="ARBA00022989"/>
    </source>
</evidence>
<feature type="transmembrane region" description="Helical" evidence="8">
    <location>
        <begin position="77"/>
        <end position="95"/>
    </location>
</feature>
<dbReference type="Proteomes" id="UP000001997">
    <property type="component" value="Unassembled WGS sequence"/>
</dbReference>
<dbReference type="AlphaFoldDB" id="A5DMQ6"/>
<feature type="transmembrane region" description="Helical" evidence="8">
    <location>
        <begin position="446"/>
        <end position="468"/>
    </location>
</feature>
<dbReference type="EMBL" id="CH408159">
    <property type="protein sequence ID" value="EDK40459.2"/>
    <property type="molecule type" value="Genomic_DNA"/>
</dbReference>
<feature type="transmembrane region" description="Helical" evidence="8">
    <location>
        <begin position="315"/>
        <end position="336"/>
    </location>
</feature>
<dbReference type="SUPFAM" id="SSF103473">
    <property type="entry name" value="MFS general substrate transporter"/>
    <property type="match status" value="1"/>
</dbReference>
<dbReference type="Gene3D" id="1.20.1250.20">
    <property type="entry name" value="MFS general substrate transporter like domains"/>
    <property type="match status" value="2"/>
</dbReference>
<feature type="transmembrane region" description="Helical" evidence="8">
    <location>
        <begin position="480"/>
        <end position="501"/>
    </location>
</feature>
<evidence type="ECO:0000256" key="6">
    <source>
        <dbReference type="ARBA" id="ARBA00023136"/>
    </source>
</evidence>
<keyword evidence="4 8" id="KW-0812">Transmembrane</keyword>
<evidence type="ECO:0000256" key="8">
    <source>
        <dbReference type="SAM" id="Phobius"/>
    </source>
</evidence>
<keyword evidence="6 8" id="KW-0472">Membrane</keyword>
<keyword evidence="3" id="KW-1003">Cell membrane</keyword>
<dbReference type="VEuPathDB" id="FungiDB:PGUG_04557"/>
<keyword evidence="2" id="KW-0813">Transport</keyword>
<accession>A5DMQ6</accession>
<protein>
    <recommendedName>
        <fullName evidence="9">Major facilitator superfamily (MFS) profile domain-containing protein</fullName>
    </recommendedName>
</protein>
<dbReference type="PANTHER" id="PTHR43791">
    <property type="entry name" value="PERMEASE-RELATED"/>
    <property type="match status" value="1"/>
</dbReference>
<dbReference type="GO" id="GO:0022857">
    <property type="term" value="F:transmembrane transporter activity"/>
    <property type="evidence" value="ECO:0007669"/>
    <property type="project" value="InterPro"/>
</dbReference>
<dbReference type="OrthoDB" id="3639251at2759"/>
<dbReference type="PANTHER" id="PTHR43791:SF39">
    <property type="entry name" value="TRANSPORTER LIZ1_SEO1, PUTATIVE (AFU_ORTHOLOGUE AFUA_3G00980)-RELATED"/>
    <property type="match status" value="1"/>
</dbReference>
<keyword evidence="11" id="KW-1185">Reference proteome</keyword>
<sequence length="517" mass="59095">MTINTIEPVEKSPLKGAGIANSVLEVSDSSSTSAQEEYIDITVKLTPEEIQRRSTLWFKIKLFLWDSTDKHPKERVFLGKLDFFLLSSAMLGYFIKTLNQQNVQTAYVNGMKEYYEMNQNQLNYLTTLWTVGYIVGQIPSNLILHRISARFYLGGLELIWAFLTIMMITCKSLHGLYAIRFLLGLTEAGYFPGLEYLLGSWYSRKELTKRSTFFAVAGVAAGMVSGPLQQAILGRFSHTHLPAFKWMFVFDAVISFPVAFYTMLVDPNTPSSTTAWYFTKEEKLIGLERRRRVGAQLNTRQKYTWKKIKSFFNTWHIFVFPFIFLAYNNSCIISSQPTFTTWMKYSLHASPKTYNTMPSAVNGTGIGLAIIFAYLNDSLGGRKNYIFVSAFFISVIIACSSLAYWDLPRGYHWFTYFLAGAAAAWGQPQIFSWVNRSLFADDMKRNFVVVLTNNLAYVTNAFVPIFVWNNQDAPRYFIGYSYTATLSSVGLILTAVAYYLSRRDEVQEDKKEVEVLE</sequence>
<dbReference type="PROSITE" id="PS50850">
    <property type="entry name" value="MFS"/>
    <property type="match status" value="1"/>
</dbReference>
<organism evidence="10 11">
    <name type="scientific">Meyerozyma guilliermondii (strain ATCC 6260 / CBS 566 / DSM 6381 / JCM 1539 / NBRC 10279 / NRRL Y-324)</name>
    <name type="common">Yeast</name>
    <name type="synonym">Candida guilliermondii</name>
    <dbReference type="NCBI Taxonomy" id="294746"/>
    <lineage>
        <taxon>Eukaryota</taxon>
        <taxon>Fungi</taxon>
        <taxon>Dikarya</taxon>
        <taxon>Ascomycota</taxon>
        <taxon>Saccharomycotina</taxon>
        <taxon>Pichiomycetes</taxon>
        <taxon>Debaryomycetaceae</taxon>
        <taxon>Meyerozyma</taxon>
    </lineage>
</organism>
<dbReference type="FunFam" id="1.20.1250.20:FF:000386">
    <property type="entry name" value="MFS general substrate transporter"/>
    <property type="match status" value="1"/>
</dbReference>
<feature type="transmembrane region" description="Helical" evidence="8">
    <location>
        <begin position="244"/>
        <end position="264"/>
    </location>
</feature>
<dbReference type="KEGG" id="pgu:PGUG_04557"/>
<dbReference type="RefSeq" id="XP_001483828.2">
    <property type="nucleotide sequence ID" value="XM_001483778.1"/>
</dbReference>
<comment type="subcellular location">
    <subcellularLocation>
        <location evidence="1">Cell membrane</location>
        <topology evidence="1">Multi-pass membrane protein</topology>
    </subcellularLocation>
</comment>
<evidence type="ECO:0000259" key="9">
    <source>
        <dbReference type="PROSITE" id="PS50850"/>
    </source>
</evidence>
<dbReference type="GeneID" id="5125683"/>
<dbReference type="Pfam" id="PF07690">
    <property type="entry name" value="MFS_1"/>
    <property type="match status" value="1"/>
</dbReference>
<proteinExistence type="inferred from homology"/>
<evidence type="ECO:0000313" key="10">
    <source>
        <dbReference type="EMBL" id="EDK40459.2"/>
    </source>
</evidence>
<dbReference type="InterPro" id="IPR020846">
    <property type="entry name" value="MFS_dom"/>
</dbReference>
<reference evidence="10 11" key="1">
    <citation type="journal article" date="2009" name="Nature">
        <title>Evolution of pathogenicity and sexual reproduction in eight Candida genomes.</title>
        <authorList>
            <person name="Butler G."/>
            <person name="Rasmussen M.D."/>
            <person name="Lin M.F."/>
            <person name="Santos M.A."/>
            <person name="Sakthikumar S."/>
            <person name="Munro C.A."/>
            <person name="Rheinbay E."/>
            <person name="Grabherr M."/>
            <person name="Forche A."/>
            <person name="Reedy J.L."/>
            <person name="Agrafioti I."/>
            <person name="Arnaud M.B."/>
            <person name="Bates S."/>
            <person name="Brown A.J."/>
            <person name="Brunke S."/>
            <person name="Costanzo M.C."/>
            <person name="Fitzpatrick D.A."/>
            <person name="de Groot P.W."/>
            <person name="Harris D."/>
            <person name="Hoyer L.L."/>
            <person name="Hube B."/>
            <person name="Klis F.M."/>
            <person name="Kodira C."/>
            <person name="Lennard N."/>
            <person name="Logue M.E."/>
            <person name="Martin R."/>
            <person name="Neiman A.M."/>
            <person name="Nikolaou E."/>
            <person name="Quail M.A."/>
            <person name="Quinn J."/>
            <person name="Santos M.C."/>
            <person name="Schmitzberger F.F."/>
            <person name="Sherlock G."/>
            <person name="Shah P."/>
            <person name="Silverstein K.A."/>
            <person name="Skrzypek M.S."/>
            <person name="Soll D."/>
            <person name="Staggs R."/>
            <person name="Stansfield I."/>
            <person name="Stumpf M.P."/>
            <person name="Sudbery P.E."/>
            <person name="Srikantha T."/>
            <person name="Zeng Q."/>
            <person name="Berman J."/>
            <person name="Berriman M."/>
            <person name="Heitman J."/>
            <person name="Gow N.A."/>
            <person name="Lorenz M.C."/>
            <person name="Birren B.W."/>
            <person name="Kellis M."/>
            <person name="Cuomo C.A."/>
        </authorList>
    </citation>
    <scope>NUCLEOTIDE SEQUENCE [LARGE SCALE GENOMIC DNA]</scope>
    <source>
        <strain evidence="11">ATCC 6260 / CBS 566 / DSM 6381 / JCM 1539 / NBRC 10279 / NRRL Y-324</strain>
    </source>
</reference>